<comment type="caution">
    <text evidence="2">The sequence shown here is derived from an EMBL/GenBank/DDBJ whole genome shotgun (WGS) entry which is preliminary data.</text>
</comment>
<keyword evidence="3" id="KW-1185">Reference proteome</keyword>
<proteinExistence type="predicted"/>
<evidence type="ECO:0000313" key="2">
    <source>
        <dbReference type="EMBL" id="MBC3936967.1"/>
    </source>
</evidence>
<gene>
    <name evidence="2" type="ORF">H8K47_16510</name>
</gene>
<dbReference type="SUPFAM" id="SSF50341">
    <property type="entry name" value="CheW-like"/>
    <property type="match status" value="1"/>
</dbReference>
<dbReference type="PROSITE" id="PS50851">
    <property type="entry name" value="CHEW"/>
    <property type="match status" value="1"/>
</dbReference>
<dbReference type="PANTHER" id="PTHR22617">
    <property type="entry name" value="CHEMOTAXIS SENSOR HISTIDINE KINASE-RELATED"/>
    <property type="match status" value="1"/>
</dbReference>
<accession>A0A923KWT9</accession>
<protein>
    <submittedName>
        <fullName evidence="2">Purine-binding chemotaxis protein CheW</fullName>
    </submittedName>
</protein>
<dbReference type="EMBL" id="JACOGG010000025">
    <property type="protein sequence ID" value="MBC3936967.1"/>
    <property type="molecule type" value="Genomic_DNA"/>
</dbReference>
<dbReference type="AlphaFoldDB" id="A0A923KWT9"/>
<dbReference type="GO" id="GO:0005829">
    <property type="term" value="C:cytosol"/>
    <property type="evidence" value="ECO:0007669"/>
    <property type="project" value="TreeGrafter"/>
</dbReference>
<evidence type="ECO:0000259" key="1">
    <source>
        <dbReference type="PROSITE" id="PS50851"/>
    </source>
</evidence>
<dbReference type="Gene3D" id="2.40.50.180">
    <property type="entry name" value="CheA-289, Domain 4"/>
    <property type="match status" value="1"/>
</dbReference>
<dbReference type="InterPro" id="IPR036061">
    <property type="entry name" value="CheW-like_dom_sf"/>
</dbReference>
<reference evidence="2" key="1">
    <citation type="submission" date="2020-08" db="EMBL/GenBank/DDBJ databases">
        <title>Novel species isolated from subtropical streams in China.</title>
        <authorList>
            <person name="Lu H."/>
        </authorList>
    </citation>
    <scope>NUCLEOTIDE SEQUENCE</scope>
    <source>
        <strain evidence="2">CY7W</strain>
    </source>
</reference>
<dbReference type="GO" id="GO:0006935">
    <property type="term" value="P:chemotaxis"/>
    <property type="evidence" value="ECO:0007669"/>
    <property type="project" value="InterPro"/>
</dbReference>
<sequence length="197" mass="21465">MGAITESKNHAVSRHDSDTQGLTGVETAQYLTFMLSGEIYALEILNIKEIIQYGDLTEVPMMPAFIRGVINLRGKVVPVVDMNARFGRGVTTIARRTSIVIIEFNDDEDGTGAHSIGVMVDAVNEVIDIARQDIEPPPAFGARIRTDFVNGMAKHNGRFIIVLNLAQVLSVEEMSALGSAMLGGSPPETQMEAEYER</sequence>
<feature type="domain" description="CheW-like" evidence="1">
    <location>
        <begin position="27"/>
        <end position="174"/>
    </location>
</feature>
<dbReference type="CDD" id="cd00732">
    <property type="entry name" value="CheW"/>
    <property type="match status" value="1"/>
</dbReference>
<dbReference type="SMART" id="SM00260">
    <property type="entry name" value="CheW"/>
    <property type="match status" value="1"/>
</dbReference>
<evidence type="ECO:0000313" key="3">
    <source>
        <dbReference type="Proteomes" id="UP000612361"/>
    </source>
</evidence>
<dbReference type="Proteomes" id="UP000612361">
    <property type="component" value="Unassembled WGS sequence"/>
</dbReference>
<dbReference type="PANTHER" id="PTHR22617:SF41">
    <property type="entry name" value="CHEMOTAXIS SIGNAL TRANSDUCTION SYSTEM ADAPTOR PROTEIN CHEW"/>
    <property type="match status" value="1"/>
</dbReference>
<dbReference type="GO" id="GO:0007165">
    <property type="term" value="P:signal transduction"/>
    <property type="evidence" value="ECO:0007669"/>
    <property type="project" value="InterPro"/>
</dbReference>
<dbReference type="InterPro" id="IPR002545">
    <property type="entry name" value="CheW-lke_dom"/>
</dbReference>
<name>A0A923KWT9_9BURK</name>
<organism evidence="2 3">
    <name type="scientific">Undibacterium rugosum</name>
    <dbReference type="NCBI Taxonomy" id="2762291"/>
    <lineage>
        <taxon>Bacteria</taxon>
        <taxon>Pseudomonadati</taxon>
        <taxon>Pseudomonadota</taxon>
        <taxon>Betaproteobacteria</taxon>
        <taxon>Burkholderiales</taxon>
        <taxon>Oxalobacteraceae</taxon>
        <taxon>Undibacterium</taxon>
    </lineage>
</organism>
<dbReference type="InterPro" id="IPR039315">
    <property type="entry name" value="CheW"/>
</dbReference>
<dbReference type="Gene3D" id="2.30.30.40">
    <property type="entry name" value="SH3 Domains"/>
    <property type="match status" value="1"/>
</dbReference>
<dbReference type="RefSeq" id="WP_186882491.1">
    <property type="nucleotide sequence ID" value="NZ_JACOGG010000025.1"/>
</dbReference>
<dbReference type="Pfam" id="PF01584">
    <property type="entry name" value="CheW"/>
    <property type="match status" value="1"/>
</dbReference>